<comment type="caution">
    <text evidence="1">The sequence shown here is derived from an EMBL/GenBank/DDBJ whole genome shotgun (WGS) entry which is preliminary data.</text>
</comment>
<evidence type="ECO:0000313" key="2">
    <source>
        <dbReference type="Proteomes" id="UP000256845"/>
    </source>
</evidence>
<dbReference type="OrthoDB" id="7345863at2"/>
<dbReference type="RefSeq" id="WP_115937156.1">
    <property type="nucleotide sequence ID" value="NZ_QRDW01000005.1"/>
</dbReference>
<protein>
    <recommendedName>
        <fullName evidence="3">Phytanoyl-CoA dioxygenase PhyH</fullName>
    </recommendedName>
</protein>
<organism evidence="1 2">
    <name type="scientific">Aestuariispira insulae</name>
    <dbReference type="NCBI Taxonomy" id="1461337"/>
    <lineage>
        <taxon>Bacteria</taxon>
        <taxon>Pseudomonadati</taxon>
        <taxon>Pseudomonadota</taxon>
        <taxon>Alphaproteobacteria</taxon>
        <taxon>Rhodospirillales</taxon>
        <taxon>Kiloniellaceae</taxon>
        <taxon>Aestuariispira</taxon>
    </lineage>
</organism>
<dbReference type="Proteomes" id="UP000256845">
    <property type="component" value="Unassembled WGS sequence"/>
</dbReference>
<evidence type="ECO:0008006" key="3">
    <source>
        <dbReference type="Google" id="ProtNLM"/>
    </source>
</evidence>
<dbReference type="EMBL" id="QRDW01000005">
    <property type="protein sequence ID" value="RED49925.1"/>
    <property type="molecule type" value="Genomic_DNA"/>
</dbReference>
<dbReference type="SUPFAM" id="SSF51197">
    <property type="entry name" value="Clavaminate synthase-like"/>
    <property type="match status" value="1"/>
</dbReference>
<name>A0A3D9HKI0_9PROT</name>
<keyword evidence="2" id="KW-1185">Reference proteome</keyword>
<gene>
    <name evidence="1" type="ORF">DFP90_105298</name>
</gene>
<reference evidence="1 2" key="1">
    <citation type="submission" date="2018-07" db="EMBL/GenBank/DDBJ databases">
        <title>Genomic Encyclopedia of Type Strains, Phase III (KMG-III): the genomes of soil and plant-associated and newly described type strains.</title>
        <authorList>
            <person name="Whitman W."/>
        </authorList>
    </citation>
    <scope>NUCLEOTIDE SEQUENCE [LARGE SCALE GENOMIC DNA]</scope>
    <source>
        <strain evidence="1 2">CECT 8488</strain>
    </source>
</reference>
<accession>A0A3D9HKI0</accession>
<sequence>MLTQHFEDLGWCRFPFDFRLKDWVDAALKPARATVTDPANEEWFRYGRTWFVGVHVLPNDPAGRVEGGPELAGGAMDFIRTLPGNEAFSLDRAQVSVCYPGYPQPMAGESDGVYRFRMNRDAAHLDGLLHVGADRRRYLKQFHRFVLGIPLVETRGRASPFVIWEGSHRIIGDALKKAFSGLSESEWDQVDLTEIYQAARREVFETCRRVELAAAPGEAYLAHRHSIHGMAPWGKDAQAGPDGRMIAYFRPETEDRQTWLEAP</sequence>
<dbReference type="AlphaFoldDB" id="A0A3D9HKI0"/>
<evidence type="ECO:0000313" key="1">
    <source>
        <dbReference type="EMBL" id="RED49925.1"/>
    </source>
</evidence>
<proteinExistence type="predicted"/>